<dbReference type="EMBL" id="VSRR010021699">
    <property type="protein sequence ID" value="MPC64146.1"/>
    <property type="molecule type" value="Genomic_DNA"/>
</dbReference>
<protein>
    <submittedName>
        <fullName evidence="2">Uncharacterized protein</fullName>
    </submittedName>
</protein>
<keyword evidence="1" id="KW-0472">Membrane</keyword>
<keyword evidence="3" id="KW-1185">Reference proteome</keyword>
<gene>
    <name evidence="2" type="ORF">E2C01_058258</name>
</gene>
<name>A0A5B7H2Q1_PORTR</name>
<reference evidence="2 3" key="1">
    <citation type="submission" date="2019-05" db="EMBL/GenBank/DDBJ databases">
        <title>Another draft genome of Portunus trituberculatus and its Hox gene families provides insights of decapod evolution.</title>
        <authorList>
            <person name="Jeong J.-H."/>
            <person name="Song I."/>
            <person name="Kim S."/>
            <person name="Choi T."/>
            <person name="Kim D."/>
            <person name="Ryu S."/>
            <person name="Kim W."/>
        </authorList>
    </citation>
    <scope>NUCLEOTIDE SEQUENCE [LARGE SCALE GENOMIC DNA]</scope>
    <source>
        <tissue evidence="2">Muscle</tissue>
    </source>
</reference>
<dbReference type="AlphaFoldDB" id="A0A5B7H2Q1"/>
<evidence type="ECO:0000313" key="2">
    <source>
        <dbReference type="EMBL" id="MPC64146.1"/>
    </source>
</evidence>
<sequence length="116" mass="12972">MFRETACGRCHIITTDVQVPCGCRAACARPAKVVGCCESSLRRSRSRCSKTVKHRTSMPQDYCAVRREEYVKLSSSSWHSGMAITAGIYYLFINVFVKLNRWPAQVGSDSSTLQDT</sequence>
<evidence type="ECO:0000313" key="3">
    <source>
        <dbReference type="Proteomes" id="UP000324222"/>
    </source>
</evidence>
<keyword evidence="1" id="KW-1133">Transmembrane helix</keyword>
<comment type="caution">
    <text evidence="2">The sequence shown here is derived from an EMBL/GenBank/DDBJ whole genome shotgun (WGS) entry which is preliminary data.</text>
</comment>
<evidence type="ECO:0000256" key="1">
    <source>
        <dbReference type="SAM" id="Phobius"/>
    </source>
</evidence>
<dbReference type="Proteomes" id="UP000324222">
    <property type="component" value="Unassembled WGS sequence"/>
</dbReference>
<feature type="transmembrane region" description="Helical" evidence="1">
    <location>
        <begin position="78"/>
        <end position="97"/>
    </location>
</feature>
<keyword evidence="1" id="KW-0812">Transmembrane</keyword>
<proteinExistence type="predicted"/>
<organism evidence="2 3">
    <name type="scientific">Portunus trituberculatus</name>
    <name type="common">Swimming crab</name>
    <name type="synonym">Neptunus trituberculatus</name>
    <dbReference type="NCBI Taxonomy" id="210409"/>
    <lineage>
        <taxon>Eukaryota</taxon>
        <taxon>Metazoa</taxon>
        <taxon>Ecdysozoa</taxon>
        <taxon>Arthropoda</taxon>
        <taxon>Crustacea</taxon>
        <taxon>Multicrustacea</taxon>
        <taxon>Malacostraca</taxon>
        <taxon>Eumalacostraca</taxon>
        <taxon>Eucarida</taxon>
        <taxon>Decapoda</taxon>
        <taxon>Pleocyemata</taxon>
        <taxon>Brachyura</taxon>
        <taxon>Eubrachyura</taxon>
        <taxon>Portunoidea</taxon>
        <taxon>Portunidae</taxon>
        <taxon>Portuninae</taxon>
        <taxon>Portunus</taxon>
    </lineage>
</organism>
<accession>A0A5B7H2Q1</accession>